<evidence type="ECO:0000313" key="2">
    <source>
        <dbReference type="Proteomes" id="UP000245368"/>
    </source>
</evidence>
<dbReference type="OrthoDB" id="65762at2"/>
<dbReference type="EMBL" id="CP029494">
    <property type="protein sequence ID" value="AWN23901.1"/>
    <property type="molecule type" value="Genomic_DNA"/>
</dbReference>
<reference evidence="1 2" key="1">
    <citation type="submission" date="2018-05" db="EMBL/GenBank/DDBJ databases">
        <title>Complete Genome Sequence of Deinococcus sp. strain 17bor-2.</title>
        <authorList>
            <person name="Srinivasan S."/>
        </authorList>
    </citation>
    <scope>NUCLEOTIDE SEQUENCE [LARGE SCALE GENOMIC DNA]</scope>
    <source>
        <strain evidence="1 2">17bor-2</strain>
    </source>
</reference>
<dbReference type="SUPFAM" id="SSF109854">
    <property type="entry name" value="DinB/YfiT-like putative metalloenzymes"/>
    <property type="match status" value="1"/>
</dbReference>
<keyword evidence="2" id="KW-1185">Reference proteome</keyword>
<gene>
    <name evidence="1" type="ORF">DKM44_12230</name>
</gene>
<dbReference type="KEGG" id="dez:DKM44_12230"/>
<dbReference type="RefSeq" id="WP_109827629.1">
    <property type="nucleotide sequence ID" value="NZ_CP029494.1"/>
</dbReference>
<protein>
    <submittedName>
        <fullName evidence="1">Uncharacterized protein</fullName>
    </submittedName>
</protein>
<dbReference type="Gene3D" id="1.20.120.450">
    <property type="entry name" value="dinb family like domain"/>
    <property type="match status" value="1"/>
</dbReference>
<proteinExistence type="predicted"/>
<sequence>MTLATPHTLQEIGAALGEGEAHLLAFFGALTPATMFGSVGDKWSPDQHLRHLTLTLRRIRQGLAALLPLAAPLPLLERWRVPVKAGGRTYPQLCEDYRTKLAGGAQAPSAYVAPPTPAAQRSAARQDRVVRTFAAASWTLRQALHHPLWSERALDTLKVPHDLLGTVSLRELLFFTVYHNVHHLAGVRASLEHA</sequence>
<name>A0A2Z3JK07_9DEIO</name>
<dbReference type="Proteomes" id="UP000245368">
    <property type="component" value="Chromosome"/>
</dbReference>
<evidence type="ECO:0000313" key="1">
    <source>
        <dbReference type="EMBL" id="AWN23901.1"/>
    </source>
</evidence>
<accession>A0A2Z3JK07</accession>
<dbReference type="AlphaFoldDB" id="A0A2Z3JK07"/>
<dbReference type="InterPro" id="IPR034660">
    <property type="entry name" value="DinB/YfiT-like"/>
</dbReference>
<organism evidence="1 2">
    <name type="scientific">Deinococcus irradiatisoli</name>
    <dbReference type="NCBI Taxonomy" id="2202254"/>
    <lineage>
        <taxon>Bacteria</taxon>
        <taxon>Thermotogati</taxon>
        <taxon>Deinococcota</taxon>
        <taxon>Deinococci</taxon>
        <taxon>Deinococcales</taxon>
        <taxon>Deinococcaceae</taxon>
        <taxon>Deinococcus</taxon>
    </lineage>
</organism>